<accession>A0ABS5KP29</accession>
<dbReference type="InterPro" id="IPR051495">
    <property type="entry name" value="Epithelial_Barrier/Signaling"/>
</dbReference>
<feature type="domain" description="VWFD" evidence="3">
    <location>
        <begin position="477"/>
        <end position="665"/>
    </location>
</feature>
<feature type="transmembrane region" description="Helical" evidence="2">
    <location>
        <begin position="216"/>
        <end position="236"/>
    </location>
</feature>
<comment type="caution">
    <text evidence="4">The sequence shown here is derived from an EMBL/GenBank/DDBJ whole genome shotgun (WGS) entry which is preliminary data.</text>
</comment>
<feature type="region of interest" description="Disordered" evidence="1">
    <location>
        <begin position="399"/>
        <end position="483"/>
    </location>
</feature>
<dbReference type="Proteomes" id="UP000730482">
    <property type="component" value="Unassembled WGS sequence"/>
</dbReference>
<proteinExistence type="predicted"/>
<keyword evidence="2" id="KW-0812">Transmembrane</keyword>
<dbReference type="Pfam" id="PF00094">
    <property type="entry name" value="VWD"/>
    <property type="match status" value="1"/>
</dbReference>
<evidence type="ECO:0000313" key="5">
    <source>
        <dbReference type="Proteomes" id="UP000730482"/>
    </source>
</evidence>
<keyword evidence="5" id="KW-1185">Reference proteome</keyword>
<dbReference type="RefSeq" id="WP_212009366.1">
    <property type="nucleotide sequence ID" value="NZ_JAAFYZ010000035.1"/>
</dbReference>
<evidence type="ECO:0000313" key="4">
    <source>
        <dbReference type="EMBL" id="MBS2547787.1"/>
    </source>
</evidence>
<feature type="transmembrane region" description="Helical" evidence="2">
    <location>
        <begin position="248"/>
        <end position="270"/>
    </location>
</feature>
<dbReference type="PROSITE" id="PS51233">
    <property type="entry name" value="VWFD"/>
    <property type="match status" value="1"/>
</dbReference>
<evidence type="ECO:0000256" key="2">
    <source>
        <dbReference type="SAM" id="Phobius"/>
    </source>
</evidence>
<sequence length="958" mass="100484">MSARPTNTRGLRVPRLATGLAFAGQLLCLAAVTVFLLGLTAGGQQRAAAATRSAWLGLTVSAPQTVKVGDPLALHLTVTNQTGRPCGLAPSSQGTVGLAVRHDGVPLYPGFAVVEPIVDIRSALAASAQTTAPGGRISLDLSSTPESGASALSALSLAPDGTTVKARWLLDKPGSYAIAVTYAMPGGAGECPGGSGTATVTVTVTKHCAKGFLTPLLPVLPWLFGGGAALAIPAALSFLGRLGTRRLVLARATAVAVCTALIGLSTPMAASAEIVVMNGADTDLKADYNECLATFKTDDPLDMMPSLLHLIRVELFREDGDVSSAQRNFFDPTLLQVLWNPHAPLVFAGGVPEDKCATLYHELVHIDDMSAATTDDTPCSDKYPVKREEVRATRAENLYRTNRGLLPRPTYGTKPLPPGTDPDHAAVAKDCDATQPPPPPPPVRSTGGCNIPDRERPQAQPRAVRRDAEPPEPDFSGASCSTGDPHVTTFDGRHYDFQTVGEFVLAKADGIEVQARQAPLFDSRLASVNSAVGLRVGPDRLSFATQDQDGIRVQLNGVDIVPSTDELTLPGGGTLVVADDGQFETRWPDGTEARIGTMSSWGLSLVVVPSTTARGKTRGLLGNYDGDPANDLVTSTGQVLADPPDPKLLFGPFADSWRVTDATSLLPYPPGTNTATFTDKTFPDKPVTLADLDPTRVAEARALCRALGVTDSPESEACVLDVALSGQPAFATAAEDVDQHVTGQTPPPGGVVEPGGTLRDGSQAAGTLAKPGQIDVYHLDLGPATVFRLADVTKENGDSGAFTLTFKLDPDQSLDAPGFTYTSNYQWRVDQGGTYTLTVTRTDGDTGPYGFVLLTAKEKRIPMTVGQPVSGNLEARGRVDIHTFTAPATGKLHLDNGTGCDLSAGLVDDSPAPNVLVPYGVCSDIDMETVEAGKKYDLIIWSDDQDTGQYSFTPVIVS</sequence>
<feature type="region of interest" description="Disordered" evidence="1">
    <location>
        <begin position="743"/>
        <end position="765"/>
    </location>
</feature>
<reference evidence="4 5" key="1">
    <citation type="submission" date="2020-02" db="EMBL/GenBank/DDBJ databases">
        <title>Acidophilic actinobacteria isolated from forest soil.</title>
        <authorList>
            <person name="Golinska P."/>
        </authorList>
    </citation>
    <scope>NUCLEOTIDE SEQUENCE [LARGE SCALE GENOMIC DNA]</scope>
    <source>
        <strain evidence="4 5">NL8</strain>
    </source>
</reference>
<keyword evidence="2" id="KW-0472">Membrane</keyword>
<organism evidence="4 5">
    <name type="scientific">Catenulispora pinistramenti</name>
    <dbReference type="NCBI Taxonomy" id="2705254"/>
    <lineage>
        <taxon>Bacteria</taxon>
        <taxon>Bacillati</taxon>
        <taxon>Actinomycetota</taxon>
        <taxon>Actinomycetes</taxon>
        <taxon>Catenulisporales</taxon>
        <taxon>Catenulisporaceae</taxon>
        <taxon>Catenulispora</taxon>
    </lineage>
</organism>
<dbReference type="PANTHER" id="PTHR13802:SF52">
    <property type="entry name" value="MUCIN-4"/>
    <property type="match status" value="1"/>
</dbReference>
<evidence type="ECO:0000259" key="3">
    <source>
        <dbReference type="PROSITE" id="PS51233"/>
    </source>
</evidence>
<feature type="compositionally biased region" description="Basic and acidic residues" evidence="1">
    <location>
        <begin position="421"/>
        <end position="432"/>
    </location>
</feature>
<dbReference type="PANTHER" id="PTHR13802">
    <property type="entry name" value="MUCIN 4-RELATED"/>
    <property type="match status" value="1"/>
</dbReference>
<keyword evidence="2" id="KW-1133">Transmembrane helix</keyword>
<evidence type="ECO:0000256" key="1">
    <source>
        <dbReference type="SAM" id="MobiDB-lite"/>
    </source>
</evidence>
<gene>
    <name evidence="4" type="ORF">KGQ19_13015</name>
</gene>
<dbReference type="SMART" id="SM00216">
    <property type="entry name" value="VWD"/>
    <property type="match status" value="1"/>
</dbReference>
<protein>
    <submittedName>
        <fullName evidence="4">VWD domain-containing protein</fullName>
    </submittedName>
</protein>
<dbReference type="EMBL" id="JAAFYZ010000035">
    <property type="protein sequence ID" value="MBS2547787.1"/>
    <property type="molecule type" value="Genomic_DNA"/>
</dbReference>
<name>A0ABS5KP29_9ACTN</name>
<dbReference type="InterPro" id="IPR001846">
    <property type="entry name" value="VWF_type-D"/>
</dbReference>